<feature type="compositionally biased region" description="Basic residues" evidence="1">
    <location>
        <begin position="11"/>
        <end position="22"/>
    </location>
</feature>
<feature type="compositionally biased region" description="Polar residues" evidence="1">
    <location>
        <begin position="1"/>
        <end position="10"/>
    </location>
</feature>
<dbReference type="InterPro" id="IPR001466">
    <property type="entry name" value="Beta-lactam-related"/>
</dbReference>
<dbReference type="SUPFAM" id="SSF56601">
    <property type="entry name" value="beta-lactamase/transpeptidase-like"/>
    <property type="match status" value="1"/>
</dbReference>
<dbReference type="Pfam" id="PF00144">
    <property type="entry name" value="Beta-lactamase"/>
    <property type="match status" value="1"/>
</dbReference>
<dbReference type="PANTHER" id="PTHR22935">
    <property type="entry name" value="PENICILLIN-BINDING PROTEIN"/>
    <property type="match status" value="1"/>
</dbReference>
<protein>
    <submittedName>
        <fullName evidence="4">Uncharacterized protein</fullName>
    </submittedName>
</protein>
<evidence type="ECO:0000259" key="3">
    <source>
        <dbReference type="Pfam" id="PF26335"/>
    </source>
</evidence>
<dbReference type="VEuPathDB" id="FungiDB:PADG_07150"/>
<dbReference type="VEuPathDB" id="FungiDB:PABG_05138"/>
<feature type="domain" description="Beta-lactamase-related" evidence="2">
    <location>
        <begin position="454"/>
        <end position="783"/>
    </location>
</feature>
<feature type="region of interest" description="Disordered" evidence="1">
    <location>
        <begin position="1"/>
        <end position="84"/>
    </location>
</feature>
<accession>A0A1D2JCL3</accession>
<proteinExistence type="predicted"/>
<dbReference type="EMBL" id="LZYO01000187">
    <property type="protein sequence ID" value="ODH26442.1"/>
    <property type="molecule type" value="Genomic_DNA"/>
</dbReference>
<dbReference type="Proteomes" id="UP000242814">
    <property type="component" value="Unassembled WGS sequence"/>
</dbReference>
<feature type="compositionally biased region" description="Basic and acidic residues" evidence="1">
    <location>
        <begin position="154"/>
        <end position="167"/>
    </location>
</feature>
<feature type="compositionally biased region" description="Basic residues" evidence="1">
    <location>
        <begin position="44"/>
        <end position="66"/>
    </location>
</feature>
<dbReference type="InterPro" id="IPR012338">
    <property type="entry name" value="Beta-lactam/transpept-like"/>
</dbReference>
<name>A0A1D2JCL3_PARBR</name>
<evidence type="ECO:0000313" key="5">
    <source>
        <dbReference type="Proteomes" id="UP000242814"/>
    </source>
</evidence>
<organism evidence="4 5">
    <name type="scientific">Paracoccidioides brasiliensis</name>
    <dbReference type="NCBI Taxonomy" id="121759"/>
    <lineage>
        <taxon>Eukaryota</taxon>
        <taxon>Fungi</taxon>
        <taxon>Dikarya</taxon>
        <taxon>Ascomycota</taxon>
        <taxon>Pezizomycotina</taxon>
        <taxon>Eurotiomycetes</taxon>
        <taxon>Eurotiomycetidae</taxon>
        <taxon>Onygenales</taxon>
        <taxon>Ajellomycetaceae</taxon>
        <taxon>Paracoccidioides</taxon>
    </lineage>
</organism>
<evidence type="ECO:0000313" key="4">
    <source>
        <dbReference type="EMBL" id="ODH26442.1"/>
    </source>
</evidence>
<feature type="region of interest" description="Disordered" evidence="1">
    <location>
        <begin position="231"/>
        <end position="252"/>
    </location>
</feature>
<reference evidence="4 5" key="1">
    <citation type="submission" date="2016-06" db="EMBL/GenBank/DDBJ databases">
        <authorList>
            <person name="Kjaerup R.B."/>
            <person name="Dalgaard T.S."/>
            <person name="Juul-Madsen H.R."/>
        </authorList>
    </citation>
    <scope>NUCLEOTIDE SEQUENCE [LARGE SCALE GENOMIC DNA]</scope>
    <source>
        <strain evidence="4 5">Pb300</strain>
    </source>
</reference>
<feature type="domain" description="Beta-lactamase-like ARB-00930-like C-terminal" evidence="3">
    <location>
        <begin position="793"/>
        <end position="957"/>
    </location>
</feature>
<dbReference type="VEuPathDB" id="FungiDB:PABG_05137"/>
<dbReference type="Pfam" id="PF26335">
    <property type="entry name" value="ARB_00930_C"/>
    <property type="match status" value="1"/>
</dbReference>
<gene>
    <name evidence="4" type="ORF">ACO22_04605</name>
</gene>
<sequence length="962" mass="107408">MDDEYSTAQRSKFRFKSKHHNSTSRSKTGGLVGNGDAETSSSSRQRHHRRHHHRHHRSSKHHKSSHHSQTATDRIHPSTMPPNDAFRESLFDALADDEGAAYWESVYGQPIHIYPRLDRGGELEQMTDEEYAAYVRARMWEKTHEAIAEERERRRKELERRRDEARRGNGTGWEGEREEFERMIEESLRRGQERKMKKRKADVWLDVWRRYLDSWEDLNVRARAAAAVATTSGGGAPLPSTLTSKNDDPVTAATVLDPDKRSTENDSHGKLRNLICWPVESGKRRDITPEAVEAFIRNAPMPTPADTPGRLAGEKSCSHPSALLAVLKIERVRWHPDKMQHRYGSLGMEEQLVRSATEVFQILDRMWVEQRGRADNLYAAECPLLGPIFPPPRGLSSISTWKKAIAEFESNLKNLLSHPSGLNANSTSFSINLFSAYEDSLLYTYYHDAPGLKGSIAKGQKLNGDTMYRIASVSKVITVYTLLIEAGFGKLDEPVARFVPEIVEAIKKNGDSPDATLFPQWRDITLGSLAGQLSGLGRGKVSTYFNDLALTFNQSEATQLGFPPLSDSERPTCGFKGFVYKPCSRREMFEEFINRDPVFAPFSTPIYSNPAYDILGYAIEGITKVSFEESVKRSLIDPLKLKRFGVKMPPTSWGIIPFDTVSAEWNASLDSSNPAAGFYSSANDLALVGQSILQSRLISPADTRRWLKPNSHTSDFRISVGSPWEILRTSHPRTIDFYTKTGDLNKYGSILGLSPDHDVGFTILTAGANPGTQRSLLTDLIIDLLRDALDEAARIRAVADYAGTYSSSTGTENKNSTVLEIRGNRKGEIPGLIIDSMSVNGVPLEVHFSSLFRRTEPISKIGLRLQPTGLKAKYTDSSCKSVKSRTSFRVLLDIPNTVAINNVTADSVFSGVCGSWASVDGVAYGRVSIDEVIFELDEMDNAVALELRIAKQTLLRQESSRS</sequence>
<dbReference type="AlphaFoldDB" id="A0A1D2JCL3"/>
<dbReference type="Gene3D" id="3.40.710.10">
    <property type="entry name" value="DD-peptidase/beta-lactamase superfamily"/>
    <property type="match status" value="1"/>
</dbReference>
<evidence type="ECO:0000256" key="1">
    <source>
        <dbReference type="SAM" id="MobiDB-lite"/>
    </source>
</evidence>
<feature type="region of interest" description="Disordered" evidence="1">
    <location>
        <begin position="154"/>
        <end position="173"/>
    </location>
</feature>
<dbReference type="InterPro" id="IPR051478">
    <property type="entry name" value="Beta-lactamase-like_AB/R"/>
</dbReference>
<dbReference type="VEuPathDB" id="FungiDB:PADG_07151"/>
<comment type="caution">
    <text evidence="4">The sequence shown here is derived from an EMBL/GenBank/DDBJ whole genome shotgun (WGS) entry which is preliminary data.</text>
</comment>
<dbReference type="PANTHER" id="PTHR22935:SF97">
    <property type="entry name" value="BETA-LACTAMASE-RELATED DOMAIN-CONTAINING PROTEIN"/>
    <property type="match status" value="1"/>
</dbReference>
<dbReference type="InterPro" id="IPR058664">
    <property type="entry name" value="ARB_00930-like_C"/>
</dbReference>
<evidence type="ECO:0000259" key="2">
    <source>
        <dbReference type="Pfam" id="PF00144"/>
    </source>
</evidence>